<evidence type="ECO:0000313" key="1">
    <source>
        <dbReference type="EMBL" id="KAH9296249.1"/>
    </source>
</evidence>
<dbReference type="EMBL" id="JAHRHJ020000011">
    <property type="protein sequence ID" value="KAH9296249.1"/>
    <property type="molecule type" value="Genomic_DNA"/>
</dbReference>
<proteinExistence type="predicted"/>
<accession>A0AA38CHI0</accession>
<evidence type="ECO:0000313" key="2">
    <source>
        <dbReference type="Proteomes" id="UP000824469"/>
    </source>
</evidence>
<protein>
    <recommendedName>
        <fullName evidence="3">Reverse transcriptase</fullName>
    </recommendedName>
</protein>
<comment type="caution">
    <text evidence="1">The sequence shown here is derived from an EMBL/GenBank/DDBJ whole genome shotgun (WGS) entry which is preliminary data.</text>
</comment>
<gene>
    <name evidence="1" type="ORF">KI387_039837</name>
</gene>
<dbReference type="Proteomes" id="UP000824469">
    <property type="component" value="Unassembled WGS sequence"/>
</dbReference>
<dbReference type="AlphaFoldDB" id="A0AA38CHI0"/>
<sequence length="60" mass="7018">MGNLLKELNNTHIVLAPKKMDAKDFKDFRPISLVNTIYKIFTKIITTRLELIMNDLISRQ</sequence>
<name>A0AA38CHI0_TAXCH</name>
<evidence type="ECO:0008006" key="3">
    <source>
        <dbReference type="Google" id="ProtNLM"/>
    </source>
</evidence>
<organism evidence="1 2">
    <name type="scientific">Taxus chinensis</name>
    <name type="common">Chinese yew</name>
    <name type="synonym">Taxus wallichiana var. chinensis</name>
    <dbReference type="NCBI Taxonomy" id="29808"/>
    <lineage>
        <taxon>Eukaryota</taxon>
        <taxon>Viridiplantae</taxon>
        <taxon>Streptophyta</taxon>
        <taxon>Embryophyta</taxon>
        <taxon>Tracheophyta</taxon>
        <taxon>Spermatophyta</taxon>
        <taxon>Pinopsida</taxon>
        <taxon>Pinidae</taxon>
        <taxon>Conifers II</taxon>
        <taxon>Cupressales</taxon>
        <taxon>Taxaceae</taxon>
        <taxon>Taxus</taxon>
    </lineage>
</organism>
<keyword evidence="2" id="KW-1185">Reference proteome</keyword>
<reference evidence="1 2" key="1">
    <citation type="journal article" date="2021" name="Nat. Plants">
        <title>The Taxus genome provides insights into paclitaxel biosynthesis.</title>
        <authorList>
            <person name="Xiong X."/>
            <person name="Gou J."/>
            <person name="Liao Q."/>
            <person name="Li Y."/>
            <person name="Zhou Q."/>
            <person name="Bi G."/>
            <person name="Li C."/>
            <person name="Du R."/>
            <person name="Wang X."/>
            <person name="Sun T."/>
            <person name="Guo L."/>
            <person name="Liang H."/>
            <person name="Lu P."/>
            <person name="Wu Y."/>
            <person name="Zhang Z."/>
            <person name="Ro D.K."/>
            <person name="Shang Y."/>
            <person name="Huang S."/>
            <person name="Yan J."/>
        </authorList>
    </citation>
    <scope>NUCLEOTIDE SEQUENCE [LARGE SCALE GENOMIC DNA]</scope>
    <source>
        <strain evidence="1">Ta-2019</strain>
    </source>
</reference>